<proteinExistence type="predicted"/>
<comment type="caution">
    <text evidence="2">The sequence shown here is derived from an EMBL/GenBank/DDBJ whole genome shotgun (WGS) entry which is preliminary data.</text>
</comment>
<evidence type="ECO:0000313" key="3">
    <source>
        <dbReference type="Proteomes" id="UP000266841"/>
    </source>
</evidence>
<feature type="region of interest" description="Disordered" evidence="1">
    <location>
        <begin position="26"/>
        <end position="48"/>
    </location>
</feature>
<feature type="non-terminal residue" evidence="2">
    <location>
        <position position="48"/>
    </location>
</feature>
<evidence type="ECO:0000256" key="1">
    <source>
        <dbReference type="SAM" id="MobiDB-lite"/>
    </source>
</evidence>
<dbReference type="AlphaFoldDB" id="K0T2Y2"/>
<keyword evidence="3" id="KW-1185">Reference proteome</keyword>
<dbReference type="EMBL" id="AGNL01004938">
    <property type="protein sequence ID" value="EJK73023.1"/>
    <property type="molecule type" value="Genomic_DNA"/>
</dbReference>
<name>K0T2Y2_THAOC</name>
<protein>
    <submittedName>
        <fullName evidence="2">Uncharacterized protein</fullName>
    </submittedName>
</protein>
<reference evidence="2 3" key="1">
    <citation type="journal article" date="2012" name="Genome Biol.">
        <title>Genome and low-iron response of an oceanic diatom adapted to chronic iron limitation.</title>
        <authorList>
            <person name="Lommer M."/>
            <person name="Specht M."/>
            <person name="Roy A.S."/>
            <person name="Kraemer L."/>
            <person name="Andreson R."/>
            <person name="Gutowska M.A."/>
            <person name="Wolf J."/>
            <person name="Bergner S.V."/>
            <person name="Schilhabel M.B."/>
            <person name="Klostermeier U.C."/>
            <person name="Beiko R.G."/>
            <person name="Rosenstiel P."/>
            <person name="Hippler M."/>
            <person name="Laroche J."/>
        </authorList>
    </citation>
    <scope>NUCLEOTIDE SEQUENCE [LARGE SCALE GENOMIC DNA]</scope>
    <source>
        <strain evidence="2 3">CCMP1005</strain>
    </source>
</reference>
<organism evidence="2 3">
    <name type="scientific">Thalassiosira oceanica</name>
    <name type="common">Marine diatom</name>
    <dbReference type="NCBI Taxonomy" id="159749"/>
    <lineage>
        <taxon>Eukaryota</taxon>
        <taxon>Sar</taxon>
        <taxon>Stramenopiles</taxon>
        <taxon>Ochrophyta</taxon>
        <taxon>Bacillariophyta</taxon>
        <taxon>Coscinodiscophyceae</taxon>
        <taxon>Thalassiosirophycidae</taxon>
        <taxon>Thalassiosirales</taxon>
        <taxon>Thalassiosiraceae</taxon>
        <taxon>Thalassiosira</taxon>
    </lineage>
</organism>
<feature type="compositionally biased region" description="Acidic residues" evidence="1">
    <location>
        <begin position="38"/>
        <end position="48"/>
    </location>
</feature>
<accession>K0T2Y2</accession>
<dbReference type="Proteomes" id="UP000266841">
    <property type="component" value="Unassembled WGS sequence"/>
</dbReference>
<gene>
    <name evidence="2" type="ORF">THAOC_05379</name>
</gene>
<evidence type="ECO:0000313" key="2">
    <source>
        <dbReference type="EMBL" id="EJK73023.1"/>
    </source>
</evidence>
<sequence length="48" mass="5107">MDEDASASRKLSDDETSSLRSILLRQLSVPSSGPEAAQAEEDASDLLD</sequence>